<dbReference type="GO" id="GO:0016987">
    <property type="term" value="F:sigma factor activity"/>
    <property type="evidence" value="ECO:0007669"/>
    <property type="project" value="UniProtKB-KW"/>
</dbReference>
<dbReference type="Pfam" id="PF08281">
    <property type="entry name" value="Sigma70_r4_2"/>
    <property type="match status" value="1"/>
</dbReference>
<protein>
    <submittedName>
        <fullName evidence="7">Sigma-70 family RNA polymerase sigma factor</fullName>
    </submittedName>
</protein>
<dbReference type="NCBIfam" id="TIGR02937">
    <property type="entry name" value="sigma70-ECF"/>
    <property type="match status" value="1"/>
</dbReference>
<dbReference type="InterPro" id="IPR013249">
    <property type="entry name" value="RNA_pol_sigma70_r4_t2"/>
</dbReference>
<evidence type="ECO:0000313" key="8">
    <source>
        <dbReference type="Proteomes" id="UP000323994"/>
    </source>
</evidence>
<keyword evidence="5" id="KW-0812">Transmembrane</keyword>
<dbReference type="InterPro" id="IPR036388">
    <property type="entry name" value="WH-like_DNA-bd_sf"/>
</dbReference>
<dbReference type="Gene3D" id="1.10.1740.10">
    <property type="match status" value="1"/>
</dbReference>
<evidence type="ECO:0000256" key="2">
    <source>
        <dbReference type="ARBA" id="ARBA00023015"/>
    </source>
</evidence>
<dbReference type="EMBL" id="VBSN01000013">
    <property type="protein sequence ID" value="KAA6441532.1"/>
    <property type="molecule type" value="Genomic_DNA"/>
</dbReference>
<comment type="caution">
    <text evidence="7">The sequence shown here is derived from an EMBL/GenBank/DDBJ whole genome shotgun (WGS) entry which is preliminary data.</text>
</comment>
<keyword evidence="5" id="KW-1133">Transmembrane helix</keyword>
<dbReference type="RefSeq" id="WP_139010448.1">
    <property type="nucleotide sequence ID" value="NZ_VBSN01000013.1"/>
</dbReference>
<evidence type="ECO:0000256" key="5">
    <source>
        <dbReference type="SAM" id="Phobius"/>
    </source>
</evidence>
<gene>
    <name evidence="7" type="ORF">FEM33_02030</name>
</gene>
<dbReference type="Gene3D" id="1.10.10.10">
    <property type="entry name" value="Winged helix-like DNA-binding domain superfamily/Winged helix DNA-binding domain"/>
    <property type="match status" value="1"/>
</dbReference>
<dbReference type="InterPro" id="IPR014284">
    <property type="entry name" value="RNA_pol_sigma-70_dom"/>
</dbReference>
<comment type="similarity">
    <text evidence="1">Belongs to the sigma-70 factor family. ECF subfamily.</text>
</comment>
<evidence type="ECO:0000256" key="4">
    <source>
        <dbReference type="ARBA" id="ARBA00023163"/>
    </source>
</evidence>
<dbReference type="GO" id="GO:0003677">
    <property type="term" value="F:DNA binding"/>
    <property type="evidence" value="ECO:0007669"/>
    <property type="project" value="InterPro"/>
</dbReference>
<evidence type="ECO:0000256" key="1">
    <source>
        <dbReference type="ARBA" id="ARBA00010641"/>
    </source>
</evidence>
<sequence length="206" mass="24242">MNKRQRIAEENELLLNLWHQSQAGDSLAFCQLADKQYRTLFNYATSFTSDREFIKDSIQELMIHIWEKRQSIHIQFVTIYFLKALRNQLFQEFRRHHPAVAQLDVGEVDQISDYQTVETEIERNELFNENKAKVRTALEELPRRQKEAIFLKYYEGMDNEQIADLMQVNRQSVANLLFKGIACLKSQIKVVGAVIYILIISAIAHY</sequence>
<feature type="transmembrane region" description="Helical" evidence="5">
    <location>
        <begin position="188"/>
        <end position="205"/>
    </location>
</feature>
<evidence type="ECO:0000313" key="7">
    <source>
        <dbReference type="EMBL" id="KAA6441532.1"/>
    </source>
</evidence>
<keyword evidence="5" id="KW-0472">Membrane</keyword>
<evidence type="ECO:0000259" key="6">
    <source>
        <dbReference type="Pfam" id="PF08281"/>
    </source>
</evidence>
<evidence type="ECO:0000256" key="3">
    <source>
        <dbReference type="ARBA" id="ARBA00023082"/>
    </source>
</evidence>
<dbReference type="InterPro" id="IPR013324">
    <property type="entry name" value="RNA_pol_sigma_r3/r4-like"/>
</dbReference>
<reference evidence="7 8" key="1">
    <citation type="submission" date="2019-05" db="EMBL/GenBank/DDBJ databases">
        <authorList>
            <person name="Qu J.-H."/>
        </authorList>
    </citation>
    <scope>NUCLEOTIDE SEQUENCE [LARGE SCALE GENOMIC DNA]</scope>
    <source>
        <strain evidence="7 8">NS28</strain>
    </source>
</reference>
<name>A0A5M8R5V4_9BACT</name>
<dbReference type="InterPro" id="IPR039425">
    <property type="entry name" value="RNA_pol_sigma-70-like"/>
</dbReference>
<dbReference type="Proteomes" id="UP000323994">
    <property type="component" value="Unassembled WGS sequence"/>
</dbReference>
<dbReference type="OrthoDB" id="9150024at2"/>
<organism evidence="7 8">
    <name type="scientific">Dyadobacter flavalbus</name>
    <dbReference type="NCBI Taxonomy" id="2579942"/>
    <lineage>
        <taxon>Bacteria</taxon>
        <taxon>Pseudomonadati</taxon>
        <taxon>Bacteroidota</taxon>
        <taxon>Cytophagia</taxon>
        <taxon>Cytophagales</taxon>
        <taxon>Spirosomataceae</taxon>
        <taxon>Dyadobacter</taxon>
    </lineage>
</organism>
<dbReference type="PANTHER" id="PTHR43133">
    <property type="entry name" value="RNA POLYMERASE ECF-TYPE SIGMA FACTO"/>
    <property type="match status" value="1"/>
</dbReference>
<dbReference type="PANTHER" id="PTHR43133:SF46">
    <property type="entry name" value="RNA POLYMERASE SIGMA-70 FACTOR ECF SUBFAMILY"/>
    <property type="match status" value="1"/>
</dbReference>
<proteinExistence type="inferred from homology"/>
<keyword evidence="3" id="KW-0731">Sigma factor</keyword>
<dbReference type="SUPFAM" id="SSF88659">
    <property type="entry name" value="Sigma3 and sigma4 domains of RNA polymerase sigma factors"/>
    <property type="match status" value="1"/>
</dbReference>
<dbReference type="SUPFAM" id="SSF88946">
    <property type="entry name" value="Sigma2 domain of RNA polymerase sigma factors"/>
    <property type="match status" value="1"/>
</dbReference>
<dbReference type="AlphaFoldDB" id="A0A5M8R5V4"/>
<keyword evidence="8" id="KW-1185">Reference proteome</keyword>
<dbReference type="InterPro" id="IPR013325">
    <property type="entry name" value="RNA_pol_sigma_r2"/>
</dbReference>
<keyword evidence="4" id="KW-0804">Transcription</keyword>
<dbReference type="GO" id="GO:0006352">
    <property type="term" value="P:DNA-templated transcription initiation"/>
    <property type="evidence" value="ECO:0007669"/>
    <property type="project" value="InterPro"/>
</dbReference>
<keyword evidence="2" id="KW-0805">Transcription regulation</keyword>
<feature type="domain" description="RNA polymerase sigma factor 70 region 4 type 2" evidence="6">
    <location>
        <begin position="133"/>
        <end position="184"/>
    </location>
</feature>
<accession>A0A5M8R5V4</accession>